<dbReference type="CDD" id="cd02014">
    <property type="entry name" value="TPP_POX"/>
    <property type="match status" value="1"/>
</dbReference>
<dbReference type="InterPro" id="IPR047212">
    <property type="entry name" value="TPP_POXB-like"/>
</dbReference>
<dbReference type="SUPFAM" id="SSF52467">
    <property type="entry name" value="DHS-like NAD/FAD-binding domain"/>
    <property type="match status" value="1"/>
</dbReference>
<evidence type="ECO:0000313" key="8">
    <source>
        <dbReference type="Proteomes" id="UP001431313"/>
    </source>
</evidence>
<evidence type="ECO:0000259" key="4">
    <source>
        <dbReference type="Pfam" id="PF00205"/>
    </source>
</evidence>
<dbReference type="InterPro" id="IPR029061">
    <property type="entry name" value="THDP-binding"/>
</dbReference>
<keyword evidence="2 3" id="KW-0786">Thiamine pyrophosphate</keyword>
<dbReference type="RefSeq" id="WP_258786253.1">
    <property type="nucleotide sequence ID" value="NZ_JANUGQ010000004.1"/>
</dbReference>
<comment type="similarity">
    <text evidence="1 3">Belongs to the TPP enzyme family.</text>
</comment>
<dbReference type="InterPro" id="IPR047210">
    <property type="entry name" value="TPP_PYR_POXB-like"/>
</dbReference>
<evidence type="ECO:0000259" key="6">
    <source>
        <dbReference type="Pfam" id="PF02776"/>
    </source>
</evidence>
<dbReference type="InterPro" id="IPR047211">
    <property type="entry name" value="POXB-like"/>
</dbReference>
<reference evidence="7" key="1">
    <citation type="submission" date="2022-08" db="EMBL/GenBank/DDBJ databases">
        <authorList>
            <person name="Somphong A."/>
            <person name="Phongsopitanun W."/>
        </authorList>
    </citation>
    <scope>NUCLEOTIDE SEQUENCE</scope>
    <source>
        <strain evidence="7">LP05-1</strain>
    </source>
</reference>
<dbReference type="InterPro" id="IPR029035">
    <property type="entry name" value="DHS-like_NAD/FAD-binding_dom"/>
</dbReference>
<dbReference type="PANTHER" id="PTHR42981:SF2">
    <property type="entry name" value="PYRUVATE DEHYDROGENASE [UBIQUINONE]"/>
    <property type="match status" value="1"/>
</dbReference>
<dbReference type="NCBIfam" id="NF006591">
    <property type="entry name" value="PRK09124.1"/>
    <property type="match status" value="1"/>
</dbReference>
<keyword evidence="8" id="KW-1185">Reference proteome</keyword>
<dbReference type="Pfam" id="PF02775">
    <property type="entry name" value="TPP_enzyme_C"/>
    <property type="match status" value="1"/>
</dbReference>
<dbReference type="Pfam" id="PF02776">
    <property type="entry name" value="TPP_enzyme_N"/>
    <property type="match status" value="1"/>
</dbReference>
<proteinExistence type="inferred from homology"/>
<dbReference type="Gene3D" id="3.40.50.970">
    <property type="match status" value="2"/>
</dbReference>
<sequence length="580" mass="62666">MAKQNVAEQFVEILGRAGVQRLYGVVGDSLNPVVDAVRRTAGIDWVHVRHEEAAAFAAGAEAQITGKLAACAGSCGPGNLHLINGLYDAHRSMAPVLALASHIPTSEIGSGYFQETHPDRLFQECSHYNEMISSPEQMPRLLQTAIQHAVGRRGVSVVTLPGDIAAKPAPEKATEHALVTSRPTVRPGDDEIDALVRMIDDARKVTLFCGSGTAGAHAEVMEFAERVKAPVGHALRGKEWIQYDNPYDVGMSGLLGYGAAYEATHECDLLILLGTDFPYNAFLPDDVKIVQVDVRPEHLGRRSKLDLAIWGDARETLRCVTPRVREKKSRAFLDKMLKKHADALEGVVKAYTRKVEKHTPIHPEYVASVLDEMADDDAVFTVDTGMCNVWSARYITPNGKRRIIGSFSHGSMANALPQAIGAQLTDRKRQVVSMSGDGGFTMLMGDFLTLVQQDLPVKIVLFNNSSLGMVELEMMVAGLPAHGTANHNPDFAAIARAAGAYGVRVEKPKELAGALKDAFRHKGPALVDVVTDPNALSIPPKIKADMVTGFALSASKVVLDGGVGKMLQMARSNLRNVPRP</sequence>
<name>A0ABT2CDJ6_9ACTN</name>
<dbReference type="InterPro" id="IPR012001">
    <property type="entry name" value="Thiamin_PyroP_enz_TPP-bd_dom"/>
</dbReference>
<evidence type="ECO:0000256" key="3">
    <source>
        <dbReference type="RuleBase" id="RU362132"/>
    </source>
</evidence>
<gene>
    <name evidence="7" type="ORF">NX801_07135</name>
</gene>
<dbReference type="PANTHER" id="PTHR42981">
    <property type="entry name" value="PYRUVATE DEHYDROGENASE [UBIQUINONE]"/>
    <property type="match status" value="1"/>
</dbReference>
<comment type="caution">
    <text evidence="7">The sequence shown here is derived from an EMBL/GenBank/DDBJ whole genome shotgun (WGS) entry which is preliminary data.</text>
</comment>
<dbReference type="CDD" id="cd07039">
    <property type="entry name" value="TPP_PYR_POX"/>
    <property type="match status" value="1"/>
</dbReference>
<feature type="domain" description="Thiamine pyrophosphate enzyme TPP-binding" evidence="5">
    <location>
        <begin position="383"/>
        <end position="529"/>
    </location>
</feature>
<evidence type="ECO:0000256" key="1">
    <source>
        <dbReference type="ARBA" id="ARBA00007812"/>
    </source>
</evidence>
<evidence type="ECO:0000256" key="2">
    <source>
        <dbReference type="ARBA" id="ARBA00023052"/>
    </source>
</evidence>
<evidence type="ECO:0000313" key="7">
    <source>
        <dbReference type="EMBL" id="MCS0635436.1"/>
    </source>
</evidence>
<dbReference type="EMBL" id="JANUGQ010000004">
    <property type="protein sequence ID" value="MCS0635436.1"/>
    <property type="molecule type" value="Genomic_DNA"/>
</dbReference>
<accession>A0ABT2CDJ6</accession>
<feature type="domain" description="Thiamine pyrophosphate enzyme central" evidence="4">
    <location>
        <begin position="192"/>
        <end position="318"/>
    </location>
</feature>
<dbReference type="Proteomes" id="UP001431313">
    <property type="component" value="Unassembled WGS sequence"/>
</dbReference>
<keyword evidence="7" id="KW-0670">Pyruvate</keyword>
<dbReference type="Pfam" id="PF00205">
    <property type="entry name" value="TPP_enzyme_M"/>
    <property type="match status" value="1"/>
</dbReference>
<protein>
    <submittedName>
        <fullName evidence="7">Pyruvate dehydrogenase</fullName>
    </submittedName>
</protein>
<dbReference type="InterPro" id="IPR012000">
    <property type="entry name" value="Thiamin_PyroP_enz_cen_dom"/>
</dbReference>
<evidence type="ECO:0000259" key="5">
    <source>
        <dbReference type="Pfam" id="PF02775"/>
    </source>
</evidence>
<feature type="domain" description="Thiamine pyrophosphate enzyme N-terminal TPP-binding" evidence="6">
    <location>
        <begin position="5"/>
        <end position="116"/>
    </location>
</feature>
<dbReference type="NCBIfam" id="NF005114">
    <property type="entry name" value="PRK06546.1"/>
    <property type="match status" value="1"/>
</dbReference>
<dbReference type="SUPFAM" id="SSF52518">
    <property type="entry name" value="Thiamin diphosphate-binding fold (THDP-binding)"/>
    <property type="match status" value="2"/>
</dbReference>
<dbReference type="Gene3D" id="3.40.50.1220">
    <property type="entry name" value="TPP-binding domain"/>
    <property type="match status" value="1"/>
</dbReference>
<organism evidence="7 8">
    <name type="scientific">Streptomyces pyxinae</name>
    <dbReference type="NCBI Taxonomy" id="2970734"/>
    <lineage>
        <taxon>Bacteria</taxon>
        <taxon>Bacillati</taxon>
        <taxon>Actinomycetota</taxon>
        <taxon>Actinomycetes</taxon>
        <taxon>Kitasatosporales</taxon>
        <taxon>Streptomycetaceae</taxon>
        <taxon>Streptomyces</taxon>
    </lineage>
</organism>
<dbReference type="InterPro" id="IPR011766">
    <property type="entry name" value="TPP_enzyme_TPP-bd"/>
</dbReference>